<gene>
    <name evidence="1" type="ORF">SAMN05216377_10558</name>
</gene>
<protein>
    <submittedName>
        <fullName evidence="1">Uncharacterized protein</fullName>
    </submittedName>
</protein>
<dbReference type="EMBL" id="FNBE01000005">
    <property type="protein sequence ID" value="SDF47723.1"/>
    <property type="molecule type" value="Genomic_DNA"/>
</dbReference>
<reference evidence="1 2" key="1">
    <citation type="submission" date="2016-10" db="EMBL/GenBank/DDBJ databases">
        <authorList>
            <person name="de Groot N.N."/>
        </authorList>
    </citation>
    <scope>NUCLEOTIDE SEQUENCE [LARGE SCALE GENOMIC DNA]</scope>
    <source>
        <strain evidence="1 2">CGMCC 4.3143</strain>
    </source>
</reference>
<name>A0A1G7LE27_PSEOR</name>
<evidence type="ECO:0000313" key="1">
    <source>
        <dbReference type="EMBL" id="SDF47723.1"/>
    </source>
</evidence>
<evidence type="ECO:0000313" key="2">
    <source>
        <dbReference type="Proteomes" id="UP000198967"/>
    </source>
</evidence>
<dbReference type="Proteomes" id="UP000198967">
    <property type="component" value="Unassembled WGS sequence"/>
</dbReference>
<dbReference type="RefSeq" id="WP_093080332.1">
    <property type="nucleotide sequence ID" value="NZ_FNBE01000005.1"/>
</dbReference>
<keyword evidence="2" id="KW-1185">Reference proteome</keyword>
<organism evidence="1 2">
    <name type="scientific">Pseudonocardia oroxyli</name>
    <dbReference type="NCBI Taxonomy" id="366584"/>
    <lineage>
        <taxon>Bacteria</taxon>
        <taxon>Bacillati</taxon>
        <taxon>Actinomycetota</taxon>
        <taxon>Actinomycetes</taxon>
        <taxon>Pseudonocardiales</taxon>
        <taxon>Pseudonocardiaceae</taxon>
        <taxon>Pseudonocardia</taxon>
    </lineage>
</organism>
<sequence length="97" mass="10569">MNTLLVDQADFDLVLARWLRDTERTAPNTLLLTFDPAAAAAVCVLAETARQEIEVGLEDGQLLAQITVPAEQADLLDEIVVRAETADLRALRRVLAA</sequence>
<dbReference type="AlphaFoldDB" id="A0A1G7LE27"/>
<dbReference type="STRING" id="366584.SAMN05216377_10558"/>
<proteinExistence type="predicted"/>
<accession>A0A1G7LE27</accession>